<feature type="region of interest" description="Disordered" evidence="1">
    <location>
        <begin position="88"/>
        <end position="126"/>
    </location>
</feature>
<dbReference type="EMBL" id="BQNB010014559">
    <property type="protein sequence ID" value="GJT29642.1"/>
    <property type="molecule type" value="Genomic_DNA"/>
</dbReference>
<gene>
    <name evidence="2" type="ORF">Tco_0909917</name>
</gene>
<reference evidence="2" key="1">
    <citation type="journal article" date="2022" name="Int. J. Mol. Sci.">
        <title>Draft Genome of Tanacetum Coccineum: Genomic Comparison of Closely Related Tanacetum-Family Plants.</title>
        <authorList>
            <person name="Yamashiro T."/>
            <person name="Shiraishi A."/>
            <person name="Nakayama K."/>
            <person name="Satake H."/>
        </authorList>
    </citation>
    <scope>NUCLEOTIDE SEQUENCE</scope>
</reference>
<feature type="region of interest" description="Disordered" evidence="1">
    <location>
        <begin position="38"/>
        <end position="68"/>
    </location>
</feature>
<evidence type="ECO:0000313" key="3">
    <source>
        <dbReference type="Proteomes" id="UP001151760"/>
    </source>
</evidence>
<dbReference type="Proteomes" id="UP001151760">
    <property type="component" value="Unassembled WGS sequence"/>
</dbReference>
<sequence>MGLDDTYSLVRSQILTTDPLPDVKSAFATLSSVESHKSNFVHTMNKSKEPNDEKRNNGDSDGISKSSDCACVSSDTLATTTSHQYDVTYMSSERHSDNNHDGISSSGASHKDNDATISDDAYNSEG</sequence>
<organism evidence="2 3">
    <name type="scientific">Tanacetum coccineum</name>
    <dbReference type="NCBI Taxonomy" id="301880"/>
    <lineage>
        <taxon>Eukaryota</taxon>
        <taxon>Viridiplantae</taxon>
        <taxon>Streptophyta</taxon>
        <taxon>Embryophyta</taxon>
        <taxon>Tracheophyta</taxon>
        <taxon>Spermatophyta</taxon>
        <taxon>Magnoliopsida</taxon>
        <taxon>eudicotyledons</taxon>
        <taxon>Gunneridae</taxon>
        <taxon>Pentapetalae</taxon>
        <taxon>asterids</taxon>
        <taxon>campanulids</taxon>
        <taxon>Asterales</taxon>
        <taxon>Asteraceae</taxon>
        <taxon>Asteroideae</taxon>
        <taxon>Anthemideae</taxon>
        <taxon>Anthemidinae</taxon>
        <taxon>Tanacetum</taxon>
    </lineage>
</organism>
<evidence type="ECO:0000313" key="2">
    <source>
        <dbReference type="EMBL" id="GJT29642.1"/>
    </source>
</evidence>
<name>A0ABQ5CU57_9ASTR</name>
<dbReference type="PANTHER" id="PTHR34222">
    <property type="entry name" value="GAG_PRE-INTEGRS DOMAIN-CONTAINING PROTEIN"/>
    <property type="match status" value="1"/>
</dbReference>
<reference evidence="2" key="2">
    <citation type="submission" date="2022-01" db="EMBL/GenBank/DDBJ databases">
        <authorList>
            <person name="Yamashiro T."/>
            <person name="Shiraishi A."/>
            <person name="Satake H."/>
            <person name="Nakayama K."/>
        </authorList>
    </citation>
    <scope>NUCLEOTIDE SEQUENCE</scope>
</reference>
<dbReference type="PANTHER" id="PTHR34222:SF99">
    <property type="entry name" value="PROTEIN, PUTATIVE-RELATED"/>
    <property type="match status" value="1"/>
</dbReference>
<proteinExistence type="predicted"/>
<keyword evidence="3" id="KW-1185">Reference proteome</keyword>
<comment type="caution">
    <text evidence="2">The sequence shown here is derived from an EMBL/GenBank/DDBJ whole genome shotgun (WGS) entry which is preliminary data.</text>
</comment>
<accession>A0ABQ5CU57</accession>
<protein>
    <submittedName>
        <fullName evidence="2">Uncharacterized protein</fullName>
    </submittedName>
</protein>
<evidence type="ECO:0000256" key="1">
    <source>
        <dbReference type="SAM" id="MobiDB-lite"/>
    </source>
</evidence>
<feature type="compositionally biased region" description="Basic and acidic residues" evidence="1">
    <location>
        <begin position="46"/>
        <end position="58"/>
    </location>
</feature>